<dbReference type="InterPro" id="IPR040608">
    <property type="entry name" value="Snf8/Vps36"/>
</dbReference>
<dbReference type="InterPro" id="IPR036388">
    <property type="entry name" value="WH-like_DNA-bd_sf"/>
</dbReference>
<keyword evidence="6" id="KW-0963">Cytoplasm</keyword>
<evidence type="ECO:0000313" key="12">
    <source>
        <dbReference type="Proteomes" id="UP000054826"/>
    </source>
</evidence>
<evidence type="ECO:0000256" key="4">
    <source>
        <dbReference type="ARBA" id="ARBA00017052"/>
    </source>
</evidence>
<evidence type="ECO:0000256" key="2">
    <source>
        <dbReference type="ARBA" id="ARBA00004496"/>
    </source>
</evidence>
<comment type="caution">
    <text evidence="11">The sequence shown here is derived from an EMBL/GenBank/DDBJ whole genome shotgun (WGS) entry which is preliminary data.</text>
</comment>
<comment type="subcellular location">
    <subcellularLocation>
        <location evidence="2">Cytoplasm</location>
    </subcellularLocation>
    <subcellularLocation>
        <location evidence="1">Endosome membrane</location>
        <topology evidence="1">Peripheral membrane protein</topology>
    </subcellularLocation>
</comment>
<keyword evidence="5" id="KW-0813">Transport</keyword>
<name>A0A0V1KEN8_TRIPS</name>
<dbReference type="SUPFAM" id="SSF46785">
    <property type="entry name" value="Winged helix' DNA-binding domain"/>
    <property type="match status" value="2"/>
</dbReference>
<dbReference type="GO" id="GO:0000814">
    <property type="term" value="C:ESCRT II complex"/>
    <property type="evidence" value="ECO:0007669"/>
    <property type="project" value="InterPro"/>
</dbReference>
<dbReference type="Gene3D" id="1.10.10.10">
    <property type="entry name" value="Winged helix-like DNA-binding domain superfamily/Winged helix DNA-binding domain"/>
    <property type="match status" value="2"/>
</dbReference>
<dbReference type="Pfam" id="PF04157">
    <property type="entry name" value="EAP30"/>
    <property type="match status" value="1"/>
</dbReference>
<evidence type="ECO:0000256" key="6">
    <source>
        <dbReference type="ARBA" id="ARBA00022490"/>
    </source>
</evidence>
<evidence type="ECO:0000256" key="10">
    <source>
        <dbReference type="ARBA" id="ARBA00030097"/>
    </source>
</evidence>
<dbReference type="InterPro" id="IPR036390">
    <property type="entry name" value="WH_DNA-bd_sf"/>
</dbReference>
<dbReference type="InterPro" id="IPR016689">
    <property type="entry name" value="ESCRT-2_cplx_Snf8"/>
</dbReference>
<keyword evidence="7" id="KW-0967">Endosome</keyword>
<dbReference type="Proteomes" id="UP000054826">
    <property type="component" value="Unassembled WGS sequence"/>
</dbReference>
<dbReference type="GO" id="GO:0043328">
    <property type="term" value="P:protein transport to vacuole involved in ubiquitin-dependent protein catabolic process via the multivesicular body sorting pathway"/>
    <property type="evidence" value="ECO:0007669"/>
    <property type="project" value="TreeGrafter"/>
</dbReference>
<evidence type="ECO:0000256" key="9">
    <source>
        <dbReference type="ARBA" id="ARBA00023136"/>
    </source>
</evidence>
<dbReference type="EMBL" id="JYDV01000003">
    <property type="protein sequence ID" value="KRZ45285.1"/>
    <property type="molecule type" value="Genomic_DNA"/>
</dbReference>
<dbReference type="FunFam" id="1.10.10.10:FF:000397">
    <property type="entry name" value="Vacuolar-sorting protein SNF8"/>
    <property type="match status" value="1"/>
</dbReference>
<evidence type="ECO:0000313" key="11">
    <source>
        <dbReference type="EMBL" id="KRZ45285.1"/>
    </source>
</evidence>
<evidence type="ECO:0000256" key="3">
    <source>
        <dbReference type="ARBA" id="ARBA00009834"/>
    </source>
</evidence>
<gene>
    <name evidence="11" type="primary">snf8</name>
    <name evidence="11" type="ORF">T4C_14060</name>
</gene>
<comment type="similarity">
    <text evidence="3">Belongs to the SNF8 family.</text>
</comment>
<sequence length="218" mass="24939">MRRSVGIGAIQRKKESLAKFKEKGQCIVSENLQQKTVFGNVRDGWRGSTCLKGFWSTKLNIGQFYYELAMQMIEVCMATAPVNGGFITMEELCKRVMHSRGRTRREEITNEDILKAAKSIEILGPGFSVIKMPKENTYLIKTTPKEISVDHLSVLQIGDEHGFVSNEMLADRLNWANYRTETVINEMLAEGTVWIDSQCENESPTYWFPSFFAYKRNS</sequence>
<dbReference type="AlphaFoldDB" id="A0A0V1KEN8"/>
<evidence type="ECO:0000256" key="1">
    <source>
        <dbReference type="ARBA" id="ARBA00004481"/>
    </source>
</evidence>
<dbReference type="PANTHER" id="PTHR12806:SF0">
    <property type="entry name" value="VACUOLAR-SORTING PROTEIN SNF8"/>
    <property type="match status" value="1"/>
</dbReference>
<organism evidence="11 12">
    <name type="scientific">Trichinella pseudospiralis</name>
    <name type="common">Parasitic roundworm</name>
    <dbReference type="NCBI Taxonomy" id="6337"/>
    <lineage>
        <taxon>Eukaryota</taxon>
        <taxon>Metazoa</taxon>
        <taxon>Ecdysozoa</taxon>
        <taxon>Nematoda</taxon>
        <taxon>Enoplea</taxon>
        <taxon>Dorylaimia</taxon>
        <taxon>Trichinellida</taxon>
        <taxon>Trichinellidae</taxon>
        <taxon>Trichinella</taxon>
    </lineage>
</organism>
<evidence type="ECO:0000256" key="7">
    <source>
        <dbReference type="ARBA" id="ARBA00022753"/>
    </source>
</evidence>
<keyword evidence="8" id="KW-0653">Protein transport</keyword>
<keyword evidence="9" id="KW-0472">Membrane</keyword>
<reference evidence="11 12" key="1">
    <citation type="submission" date="2015-01" db="EMBL/GenBank/DDBJ databases">
        <title>Evolution of Trichinella species and genotypes.</title>
        <authorList>
            <person name="Korhonen P.K."/>
            <person name="Edoardo P."/>
            <person name="Giuseppe L.R."/>
            <person name="Gasser R.B."/>
        </authorList>
    </citation>
    <scope>NUCLEOTIDE SEQUENCE [LARGE SCALE GENOMIC DNA]</scope>
    <source>
        <strain evidence="11">ISS176</strain>
    </source>
</reference>
<evidence type="ECO:0000256" key="8">
    <source>
        <dbReference type="ARBA" id="ARBA00022927"/>
    </source>
</evidence>
<protein>
    <recommendedName>
        <fullName evidence="4">Vacuolar-sorting protein SNF8</fullName>
    </recommendedName>
    <alternativeName>
        <fullName evidence="10">ESCRT-II complex subunit VPS22</fullName>
    </alternativeName>
</protein>
<proteinExistence type="inferred from homology"/>
<evidence type="ECO:0000256" key="5">
    <source>
        <dbReference type="ARBA" id="ARBA00022448"/>
    </source>
</evidence>
<dbReference type="PANTHER" id="PTHR12806">
    <property type="entry name" value="EAP30 SUBUNIT OF ELL COMPLEX"/>
    <property type="match status" value="1"/>
</dbReference>
<accession>A0A0V1KEN8</accession>